<feature type="domain" description="PKD" evidence="1">
    <location>
        <begin position="221"/>
        <end position="273"/>
    </location>
</feature>
<dbReference type="InterPro" id="IPR013783">
    <property type="entry name" value="Ig-like_fold"/>
</dbReference>
<reference evidence="3" key="1">
    <citation type="journal article" date="2019" name="Int. J. Syst. Evol. Microbiol.">
        <title>The Global Catalogue of Microorganisms (GCM) 10K type strain sequencing project: providing services to taxonomists for standard genome sequencing and annotation.</title>
        <authorList>
            <consortium name="The Broad Institute Genomics Platform"/>
            <consortium name="The Broad Institute Genome Sequencing Center for Infectious Disease"/>
            <person name="Wu L."/>
            <person name="Ma J."/>
        </authorList>
    </citation>
    <scope>NUCLEOTIDE SEQUENCE [LARGE SCALE GENOMIC DNA]</scope>
    <source>
        <strain evidence="3">DT92</strain>
    </source>
</reference>
<dbReference type="Proteomes" id="UP001597344">
    <property type="component" value="Unassembled WGS sequence"/>
</dbReference>
<dbReference type="PROSITE" id="PS50093">
    <property type="entry name" value="PKD"/>
    <property type="match status" value="1"/>
</dbReference>
<comment type="caution">
    <text evidence="2">The sequence shown here is derived from an EMBL/GenBank/DDBJ whole genome shotgun (WGS) entry which is preliminary data.</text>
</comment>
<evidence type="ECO:0000313" key="3">
    <source>
        <dbReference type="Proteomes" id="UP001597344"/>
    </source>
</evidence>
<dbReference type="InterPro" id="IPR035986">
    <property type="entry name" value="PKD_dom_sf"/>
</dbReference>
<name>A0ABW5AU73_9FLAO</name>
<dbReference type="Gene3D" id="2.60.40.10">
    <property type="entry name" value="Immunoglobulins"/>
    <property type="match status" value="3"/>
</dbReference>
<gene>
    <name evidence="2" type="ORF">ACFSJT_02935</name>
</gene>
<dbReference type="RefSeq" id="WP_378318705.1">
    <property type="nucleotide sequence ID" value="NZ_JBHUHY010000002.1"/>
</dbReference>
<evidence type="ECO:0000313" key="2">
    <source>
        <dbReference type="EMBL" id="MFD2185730.1"/>
    </source>
</evidence>
<dbReference type="PROSITE" id="PS51257">
    <property type="entry name" value="PROKAR_LIPOPROTEIN"/>
    <property type="match status" value="1"/>
</dbReference>
<protein>
    <submittedName>
        <fullName evidence="2">PKD domain-containing protein</fullName>
    </submittedName>
</protein>
<evidence type="ECO:0000259" key="1">
    <source>
        <dbReference type="PROSITE" id="PS50093"/>
    </source>
</evidence>
<dbReference type="SUPFAM" id="SSF49299">
    <property type="entry name" value="PKD domain"/>
    <property type="match status" value="3"/>
</dbReference>
<dbReference type="Pfam" id="PF00801">
    <property type="entry name" value="PKD"/>
    <property type="match status" value="1"/>
</dbReference>
<accession>A0ABW5AU73</accession>
<dbReference type="SMART" id="SM00089">
    <property type="entry name" value="PKD"/>
    <property type="match status" value="3"/>
</dbReference>
<dbReference type="InterPro" id="IPR000601">
    <property type="entry name" value="PKD_dom"/>
</dbReference>
<sequence>MKKTLNIIVLFLLFGCAKEEAVPVIVDFDFDVFNEDFSIPVQVVFFNRTEGAEEYEWRFEGGSPSRSVNRNPGVIRYEAKGVYEIELIGTNQDGSRDSKILEIQIDDPVIVDFEITNLVDNFSPAVYTFQNNSSGTNSYIWTFDGGAPSNSRDRNPGEVIFTDPGDHQITLEVSNGRETYELQKTITVAPLLVSDFEFQPTFEDDDYQVPVSVQLQNNAISATSYEWSFTGANLSISTEENPEVIFTEPGMQTITLKASNGKDVKTIEKNIEVFANTNLRTFTDIRLGINTAHTANTVGSFFSISTRQVYTNTEVTNEIEKNIDLVFFGLNQTFTRNKFVSPDQLSETTFAPLQEAKNTIFINSQELCNCSASLTTQEFDAMQNDALLKNLSIEETPGGLQNFDKETVPRIVLFQTEDGKKGAIKIKDFVQDGQNSYILIDIKVQKEPVQ</sequence>
<dbReference type="EMBL" id="JBHUHY010000002">
    <property type="protein sequence ID" value="MFD2185730.1"/>
    <property type="molecule type" value="Genomic_DNA"/>
</dbReference>
<dbReference type="InterPro" id="IPR022409">
    <property type="entry name" value="PKD/Chitinase_dom"/>
</dbReference>
<keyword evidence="3" id="KW-1185">Reference proteome</keyword>
<proteinExistence type="predicted"/>
<dbReference type="CDD" id="cd00146">
    <property type="entry name" value="PKD"/>
    <property type="match status" value="2"/>
</dbReference>
<organism evidence="2 3">
    <name type="scientific">Aquimarina celericrescens</name>
    <dbReference type="NCBI Taxonomy" id="1964542"/>
    <lineage>
        <taxon>Bacteria</taxon>
        <taxon>Pseudomonadati</taxon>
        <taxon>Bacteroidota</taxon>
        <taxon>Flavobacteriia</taxon>
        <taxon>Flavobacteriales</taxon>
        <taxon>Flavobacteriaceae</taxon>
        <taxon>Aquimarina</taxon>
    </lineage>
</organism>